<dbReference type="STRING" id="1423734.FC83_GL000925"/>
<organism evidence="2 3">
    <name type="scientific">Agrilactobacillus composti DSM 18527 = JCM 14202</name>
    <dbReference type="NCBI Taxonomy" id="1423734"/>
    <lineage>
        <taxon>Bacteria</taxon>
        <taxon>Bacillati</taxon>
        <taxon>Bacillota</taxon>
        <taxon>Bacilli</taxon>
        <taxon>Lactobacillales</taxon>
        <taxon>Lactobacillaceae</taxon>
        <taxon>Agrilactobacillus</taxon>
    </lineage>
</organism>
<proteinExistence type="predicted"/>
<dbReference type="PATRIC" id="fig|1423734.3.peg.935"/>
<name>A0A0R1Y1G9_9LACO</name>
<gene>
    <name evidence="2" type="ORF">FC83_GL000925</name>
</gene>
<dbReference type="EMBL" id="AZGA01000012">
    <property type="protein sequence ID" value="KRM35621.1"/>
    <property type="molecule type" value="Genomic_DNA"/>
</dbReference>
<sequence length="133" mass="14696">MEGLTKKQQKAVMLLSEPKAKQVKVAELISVSEATISRWIKSEKFAKAQREYDQFVYENLRAHAVNTMGKLLGARSELVRFNAAKDILDRTGIVPVEKHEVEMSGTIDSNPYAGLTTEELKKLVSGGDVDASS</sequence>
<comment type="caution">
    <text evidence="2">The sequence shown here is derived from an EMBL/GenBank/DDBJ whole genome shotgun (WGS) entry which is preliminary data.</text>
</comment>
<evidence type="ECO:0000313" key="3">
    <source>
        <dbReference type="Proteomes" id="UP000051236"/>
    </source>
</evidence>
<keyword evidence="3" id="KW-1185">Reference proteome</keyword>
<evidence type="ECO:0000313" key="2">
    <source>
        <dbReference type="EMBL" id="KRM35621.1"/>
    </source>
</evidence>
<dbReference type="InterPro" id="IPR024978">
    <property type="entry name" value="Homeodomain_phBC6A51-type"/>
</dbReference>
<dbReference type="Pfam" id="PF13022">
    <property type="entry name" value="HTH_Tnp_1_2"/>
    <property type="match status" value="1"/>
</dbReference>
<dbReference type="AlphaFoldDB" id="A0A0R1Y1G9"/>
<dbReference type="Gene3D" id="1.10.10.60">
    <property type="entry name" value="Homeodomain-like"/>
    <property type="match status" value="1"/>
</dbReference>
<feature type="domain" description="Homeodomain phBC6A51-type" evidence="1">
    <location>
        <begin position="4"/>
        <end position="110"/>
    </location>
</feature>
<evidence type="ECO:0000259" key="1">
    <source>
        <dbReference type="Pfam" id="PF13022"/>
    </source>
</evidence>
<protein>
    <recommendedName>
        <fullName evidence="1">Homeodomain phBC6A51-type domain-containing protein</fullName>
    </recommendedName>
</protein>
<reference evidence="2 3" key="1">
    <citation type="journal article" date="2015" name="Genome Announc.">
        <title>Expanding the biotechnology potential of lactobacilli through comparative genomics of 213 strains and associated genera.</title>
        <authorList>
            <person name="Sun Z."/>
            <person name="Harris H.M."/>
            <person name="McCann A."/>
            <person name="Guo C."/>
            <person name="Argimon S."/>
            <person name="Zhang W."/>
            <person name="Yang X."/>
            <person name="Jeffery I.B."/>
            <person name="Cooney J.C."/>
            <person name="Kagawa T.F."/>
            <person name="Liu W."/>
            <person name="Song Y."/>
            <person name="Salvetti E."/>
            <person name="Wrobel A."/>
            <person name="Rasinkangas P."/>
            <person name="Parkhill J."/>
            <person name="Rea M.C."/>
            <person name="O'Sullivan O."/>
            <person name="Ritari J."/>
            <person name="Douillard F.P."/>
            <person name="Paul Ross R."/>
            <person name="Yang R."/>
            <person name="Briner A.E."/>
            <person name="Felis G.E."/>
            <person name="de Vos W.M."/>
            <person name="Barrangou R."/>
            <person name="Klaenhammer T.R."/>
            <person name="Caufield P.W."/>
            <person name="Cui Y."/>
            <person name="Zhang H."/>
            <person name="O'Toole P.W."/>
        </authorList>
    </citation>
    <scope>NUCLEOTIDE SEQUENCE [LARGE SCALE GENOMIC DNA]</scope>
    <source>
        <strain evidence="2 3">DSM 18527</strain>
    </source>
</reference>
<accession>A0A0R1Y1G9</accession>
<dbReference type="Proteomes" id="UP000051236">
    <property type="component" value="Unassembled WGS sequence"/>
</dbReference>